<reference evidence="2" key="1">
    <citation type="submission" date="2016-10" db="EMBL/GenBank/DDBJ databases">
        <title>The complete genome sequence of the rumen bacterium Butyrivibrio hungatei MB2003.</title>
        <authorList>
            <person name="Palevich N."/>
            <person name="Kelly W.J."/>
            <person name="Leahy S.C."/>
            <person name="Altermann E."/>
            <person name="Rakonjac J."/>
            <person name="Attwood G.T."/>
        </authorList>
    </citation>
    <scope>NUCLEOTIDE SEQUENCE [LARGE SCALE GENOMIC DNA]</scope>
    <source>
        <strain evidence="2">MB2003</strain>
    </source>
</reference>
<dbReference type="AlphaFoldDB" id="A0A1D9P067"/>
<dbReference type="Proteomes" id="UP000179284">
    <property type="component" value="Chromosome I"/>
</dbReference>
<dbReference type="RefSeq" id="WP_071175634.1">
    <property type="nucleotide sequence ID" value="NZ_CP017831.1"/>
</dbReference>
<dbReference type="KEGG" id="bhu:bhn_I0869"/>
<dbReference type="Gene3D" id="3.40.91.30">
    <property type="match status" value="1"/>
</dbReference>
<evidence type="ECO:0000313" key="2">
    <source>
        <dbReference type="Proteomes" id="UP000179284"/>
    </source>
</evidence>
<gene>
    <name evidence="1" type="ORF">bhn_I0869</name>
</gene>
<name>A0A1D9P067_9FIRM</name>
<keyword evidence="2" id="KW-1185">Reference proteome</keyword>
<sequence>MSIDYYLAKKYEIKKRIELLKEEISHAPAGSIVPLKKNGHYRWYHQKKNKNGGYERKYLNKKDVELARKLAKKAYSKALLRDKENELSCIEAYIKRRKCTDYASLIEENSPYRSLILGDGWGDEAYERSGFHPENLIVKAPKGQYVRSKSEALIANELFEQGISYRYECLLDIDGIAFYPDFTIRNDVTGGIIIWEHFGLADDAAYFDNMMRKISLYMKNGYIPGVNLIMTFETKRHPLTIDDVRKVIALYLKE</sequence>
<dbReference type="OrthoDB" id="243939at2"/>
<organism evidence="1 2">
    <name type="scientific">Butyrivibrio hungatei</name>
    <dbReference type="NCBI Taxonomy" id="185008"/>
    <lineage>
        <taxon>Bacteria</taxon>
        <taxon>Bacillati</taxon>
        <taxon>Bacillota</taxon>
        <taxon>Clostridia</taxon>
        <taxon>Lachnospirales</taxon>
        <taxon>Lachnospiraceae</taxon>
        <taxon>Butyrivibrio</taxon>
    </lineage>
</organism>
<dbReference type="EMBL" id="CP017831">
    <property type="protein sequence ID" value="AOZ95903.1"/>
    <property type="molecule type" value="Genomic_DNA"/>
</dbReference>
<proteinExistence type="predicted"/>
<evidence type="ECO:0000313" key="1">
    <source>
        <dbReference type="EMBL" id="AOZ95903.1"/>
    </source>
</evidence>
<accession>A0A1D9P067</accession>
<protein>
    <submittedName>
        <fullName evidence="1">Uncharacterized protein</fullName>
    </submittedName>
</protein>